<protein>
    <submittedName>
        <fullName evidence="1">Uncharacterized protein</fullName>
    </submittedName>
</protein>
<reference evidence="1 2" key="1">
    <citation type="journal article" date="2018" name="Evol. Lett.">
        <title>Horizontal gene cluster transfer increased hallucinogenic mushroom diversity.</title>
        <authorList>
            <person name="Reynolds H.T."/>
            <person name="Vijayakumar V."/>
            <person name="Gluck-Thaler E."/>
            <person name="Korotkin H.B."/>
            <person name="Matheny P.B."/>
            <person name="Slot J.C."/>
        </authorList>
    </citation>
    <scope>NUCLEOTIDE SEQUENCE [LARGE SCALE GENOMIC DNA]</scope>
    <source>
        <strain evidence="1 2">SRW20</strain>
    </source>
</reference>
<name>A0A409YEX6_9AGAR</name>
<organism evidence="1 2">
    <name type="scientific">Gymnopilus dilepis</name>
    <dbReference type="NCBI Taxonomy" id="231916"/>
    <lineage>
        <taxon>Eukaryota</taxon>
        <taxon>Fungi</taxon>
        <taxon>Dikarya</taxon>
        <taxon>Basidiomycota</taxon>
        <taxon>Agaricomycotina</taxon>
        <taxon>Agaricomycetes</taxon>
        <taxon>Agaricomycetidae</taxon>
        <taxon>Agaricales</taxon>
        <taxon>Agaricineae</taxon>
        <taxon>Hymenogastraceae</taxon>
        <taxon>Gymnopilus</taxon>
    </lineage>
</organism>
<dbReference type="OrthoDB" id="539213at2759"/>
<evidence type="ECO:0000313" key="1">
    <source>
        <dbReference type="EMBL" id="PPR01534.1"/>
    </source>
</evidence>
<dbReference type="InParanoid" id="A0A409YEX6"/>
<dbReference type="Proteomes" id="UP000284706">
    <property type="component" value="Unassembled WGS sequence"/>
</dbReference>
<comment type="caution">
    <text evidence="1">The sequence shown here is derived from an EMBL/GenBank/DDBJ whole genome shotgun (WGS) entry which is preliminary data.</text>
</comment>
<dbReference type="AlphaFoldDB" id="A0A409YEX6"/>
<proteinExistence type="predicted"/>
<evidence type="ECO:0000313" key="2">
    <source>
        <dbReference type="Proteomes" id="UP000284706"/>
    </source>
</evidence>
<sequence length="242" mass="27471">MTAIIRQVNTVDISRRSPSYEVRLAKYAERGFEIFIPSLSRNAINPAIYDRNLEYFPQELARLLVFERLYWHPNAYAHLKYPRTKVQIEDKVATTDEDPLEGATDNAAAIEKSFYESDLRWCRIPYDQFWNAQRIEAVILKKAIWLNGKQPSHSALTQITQLISEQRGGTELIKVKKRTSTFMVTNPGQHLLSGSFQPIDGDEWELRAYTPADAVPDCAQFIGTILQSITSFQDAAGGGGSR</sequence>
<keyword evidence="2" id="KW-1185">Reference proteome</keyword>
<dbReference type="EMBL" id="NHYE01000932">
    <property type="protein sequence ID" value="PPR01534.1"/>
    <property type="molecule type" value="Genomic_DNA"/>
</dbReference>
<accession>A0A409YEX6</accession>
<dbReference type="STRING" id="231916.A0A409YEX6"/>
<gene>
    <name evidence="1" type="ORF">CVT26_015139</name>
</gene>